<dbReference type="Pfam" id="PF01610">
    <property type="entry name" value="DDE_Tnp_ISL3"/>
    <property type="match status" value="1"/>
</dbReference>
<name>A0A9Q3V2P0_9FLAO</name>
<evidence type="ECO:0000313" key="2">
    <source>
        <dbReference type="EMBL" id="MCD1115969.1"/>
    </source>
</evidence>
<dbReference type="EMBL" id="JAJNAY010000001">
    <property type="protein sequence ID" value="MCD1115969.1"/>
    <property type="molecule type" value="Genomic_DNA"/>
</dbReference>
<sequence length="322" mass="37787">MSCKTIGELYGVEGRKFQRQYKHSLSDFKNWEQKPHAEDWILHPQNISEQLSLDEVALSDGELYTVLTSKKGKGRKGSIVAIIRGIQSETVIEHLCKINRKLRIKVTEITLDMAGSMKLIAKKCFPNATPVIDRFHVQKLATEALQEIRIKHRWQAIEQENNLLTEAKQKKRKPIIKVFENDDTRKQLLARSRYLLYKTREKWTLSQKQRAKILFKEYPDLEKAYNLSDGLRKIYNQNIQKSVAMLKLVHWFREVEESGFKSFNTLTKTIMHNYNGILNYFNQRSTNASAESFNAKIKNFRLQLRGVRDKAFFLFRLSKLFA</sequence>
<dbReference type="Proteomes" id="UP001108025">
    <property type="component" value="Unassembled WGS sequence"/>
</dbReference>
<dbReference type="InterPro" id="IPR002560">
    <property type="entry name" value="Transposase_DDE"/>
</dbReference>
<dbReference type="AlphaFoldDB" id="A0A9Q3V2P0"/>
<protein>
    <submittedName>
        <fullName evidence="2">Transposase</fullName>
    </submittedName>
</protein>
<comment type="caution">
    <text evidence="2">The sequence shown here is derived from an EMBL/GenBank/DDBJ whole genome shotgun (WGS) entry which is preliminary data.</text>
</comment>
<evidence type="ECO:0000259" key="1">
    <source>
        <dbReference type="Pfam" id="PF01610"/>
    </source>
</evidence>
<dbReference type="InterPro" id="IPR047951">
    <property type="entry name" value="Transpos_ISL3"/>
</dbReference>
<proteinExistence type="predicted"/>
<accession>A0A9Q3V2P0</accession>
<evidence type="ECO:0000313" key="3">
    <source>
        <dbReference type="Proteomes" id="UP001108025"/>
    </source>
</evidence>
<dbReference type="PANTHER" id="PTHR33498">
    <property type="entry name" value="TRANSPOSASE FOR INSERTION SEQUENCE ELEMENT IS1557"/>
    <property type="match status" value="1"/>
</dbReference>
<gene>
    <name evidence="2" type="ORF">LO744_03715</name>
</gene>
<keyword evidence="3" id="KW-1185">Reference proteome</keyword>
<feature type="domain" description="Transposase IS204/IS1001/IS1096/IS1165 DDE" evidence="1">
    <location>
        <begin position="51"/>
        <end position="316"/>
    </location>
</feature>
<dbReference type="RefSeq" id="WP_230667234.1">
    <property type="nucleotide sequence ID" value="NZ_JAJNAY010000001.1"/>
</dbReference>
<reference evidence="2" key="1">
    <citation type="submission" date="2021-11" db="EMBL/GenBank/DDBJ databases">
        <title>Description of novel Chryseobacterium species.</title>
        <authorList>
            <person name="Saticioglu I.B."/>
            <person name="Ay H."/>
            <person name="Altun S."/>
            <person name="Duman M."/>
        </authorList>
    </citation>
    <scope>NUCLEOTIDE SEQUENCE</scope>
    <source>
        <strain evidence="2">C-17</strain>
    </source>
</reference>
<dbReference type="PANTHER" id="PTHR33498:SF1">
    <property type="entry name" value="TRANSPOSASE FOR INSERTION SEQUENCE ELEMENT IS1557"/>
    <property type="match status" value="1"/>
</dbReference>
<organism evidence="2 3">
    <name type="scientific">Chryseobacterium turcicum</name>
    <dbReference type="NCBI Taxonomy" id="2898076"/>
    <lineage>
        <taxon>Bacteria</taxon>
        <taxon>Pseudomonadati</taxon>
        <taxon>Bacteroidota</taxon>
        <taxon>Flavobacteriia</taxon>
        <taxon>Flavobacteriales</taxon>
        <taxon>Weeksellaceae</taxon>
        <taxon>Chryseobacterium group</taxon>
        <taxon>Chryseobacterium</taxon>
    </lineage>
</organism>